<dbReference type="RefSeq" id="WP_161824137.1">
    <property type="nucleotide sequence ID" value="NZ_WVIC01000005.1"/>
</dbReference>
<keyword evidence="3" id="KW-1185">Reference proteome</keyword>
<comment type="caution">
    <text evidence="2">The sequence shown here is derived from an EMBL/GenBank/DDBJ whole genome shotgun (WGS) entry which is preliminary data.</text>
</comment>
<reference evidence="2" key="1">
    <citation type="submission" date="2019-12" db="EMBL/GenBank/DDBJ databases">
        <title>High-Quality draft genome sequences of three cyanobacteria isolated from the limestone walls of the Old Cathedral of Coimbra.</title>
        <authorList>
            <person name="Tiago I."/>
            <person name="Soares F."/>
            <person name="Portugal A."/>
        </authorList>
    </citation>
    <scope>NUCLEOTIDE SEQUENCE [LARGE SCALE GENOMIC DNA]</scope>
    <source>
        <strain evidence="2">C</strain>
    </source>
</reference>
<gene>
    <name evidence="2" type="ORF">GS597_03900</name>
</gene>
<name>A0A8K2A722_9CYAN</name>
<evidence type="ECO:0000313" key="3">
    <source>
        <dbReference type="Proteomes" id="UP000607397"/>
    </source>
</evidence>
<proteinExistence type="predicted"/>
<protein>
    <submittedName>
        <fullName evidence="2">Uncharacterized protein</fullName>
    </submittedName>
</protein>
<evidence type="ECO:0000256" key="1">
    <source>
        <dbReference type="SAM" id="Coils"/>
    </source>
</evidence>
<dbReference type="Proteomes" id="UP000607397">
    <property type="component" value="Unassembled WGS sequence"/>
</dbReference>
<keyword evidence="1" id="KW-0175">Coiled coil</keyword>
<sequence>MTKHHHNMTNTPDKAGKQIKDLIQGEAQKIPSKDFLAIINQVEVVFGGIKEKPDWGHDAPLEIAVFYCLMGKSFEANSFDLDNSEALAYEIDNLLDELSSADDRIKENQDSIDSLKIETKEMLATLPVIAN</sequence>
<evidence type="ECO:0000313" key="2">
    <source>
        <dbReference type="EMBL" id="NCJ05665.1"/>
    </source>
</evidence>
<feature type="coiled-coil region" evidence="1">
    <location>
        <begin position="91"/>
        <end position="118"/>
    </location>
</feature>
<dbReference type="EMBL" id="WVIC01000005">
    <property type="protein sequence ID" value="NCJ05665.1"/>
    <property type="molecule type" value="Genomic_DNA"/>
</dbReference>
<accession>A0A8K2A722</accession>
<dbReference type="AlphaFoldDB" id="A0A8K2A722"/>
<organism evidence="2 3">
    <name type="scientific">Petrachloros mirabilis ULC683</name>
    <dbReference type="NCBI Taxonomy" id="2781853"/>
    <lineage>
        <taxon>Bacteria</taxon>
        <taxon>Bacillati</taxon>
        <taxon>Cyanobacteriota</taxon>
        <taxon>Cyanophyceae</taxon>
        <taxon>Synechococcales</taxon>
        <taxon>Petrachlorosaceae</taxon>
        <taxon>Petrachloros</taxon>
        <taxon>Petrachloros mirabilis</taxon>
    </lineage>
</organism>